<dbReference type="STRING" id="1156985.SAMN04488118_101346"/>
<reference evidence="1 2" key="1">
    <citation type="submission" date="2016-10" db="EMBL/GenBank/DDBJ databases">
        <authorList>
            <person name="de Groot N.N."/>
        </authorList>
    </citation>
    <scope>NUCLEOTIDE SEQUENCE [LARGE SCALE GENOMIC DNA]</scope>
    <source>
        <strain evidence="1 2">U95</strain>
    </source>
</reference>
<keyword evidence="2" id="KW-1185">Reference proteome</keyword>
<dbReference type="InterPro" id="IPR036514">
    <property type="entry name" value="SGNH_hydro_sf"/>
</dbReference>
<organism evidence="1 2">
    <name type="scientific">Epibacterium ulvae</name>
    <dbReference type="NCBI Taxonomy" id="1156985"/>
    <lineage>
        <taxon>Bacteria</taxon>
        <taxon>Pseudomonadati</taxon>
        <taxon>Pseudomonadota</taxon>
        <taxon>Alphaproteobacteria</taxon>
        <taxon>Rhodobacterales</taxon>
        <taxon>Roseobacteraceae</taxon>
        <taxon>Epibacterium</taxon>
    </lineage>
</organism>
<dbReference type="AlphaFoldDB" id="A0A1G5PMI0"/>
<dbReference type="GO" id="GO:0016788">
    <property type="term" value="F:hydrolase activity, acting on ester bonds"/>
    <property type="evidence" value="ECO:0007669"/>
    <property type="project" value="UniProtKB-ARBA"/>
</dbReference>
<sequence length="840" mass="93770">MDLNTLITSVVFVGHSLFGPDNPPMLEQLLAETPGIEVQPKVDAQIINGAPLSYNWTHADQAEGINARERLPQGVDTVIVTEAIPLDNHLKWSGTADAIAQFYEIARTGNPDVTFYVQETWHSLNSGTGTPIPFDDGMGTPWRERLESDLPKWEAAVTQARELTGGDIQLLKAGQAMARLDDAITAGTVPGVNSINDMFVDDIHPNPLGFYFISLFQYATLTGHSPVGLPAALKNRWGEAYPAPSAELAARLQEIAERAARNDTRRTVLPSAVRSLPDDPPHFGLNAFLPEEVPAAAPVADYRQPMAMNLSPIADWSPQAPFLDHFKTTRPWIGHIAGQWGGVEEADLSAAGYLDPNGWPTSIPPELGSIGTVFLTDLPEDARSLAGRYRLQYSGDGILEVTGRAENVRYGNGEIWFDFTPGPGFVDIRIQRTDRRGTGDYIRDISVVKQEHIDLYANGQTFNPRWLKLLDGFTTLRFMDWMDINDSSQVGWEDRPLATDYTWARAGVPAEILMELSNRLKADPWVSMPHMSDDSYMRNFARLTHQLLDPDLTAYVEFSNEVWNWQFTQAQWAEQQAQNHWSGENLWMQFNGGRAAEMAEIWSEIFADDMTRLVRVISTQTGWLGLEQDVLKAPLWKAERADRREPHHYFDAYAITGYFGGVLGRTEYADVVRAWISDSRQHAQEIGRAKGLNGKALFDFLQKHQFDVASAQAQIELRDGLISGDEADTLADFLDRILPYHVEIAAQYDLDLIMYEGGSHVVGVGSNVEDENLTAFFTHFNYTAEMGTLYQELLRGWKAAGGQLFAAYADVYTPSKWGSWGALRSLTDQNPRWTAIEAAK</sequence>
<dbReference type="Proteomes" id="UP000198767">
    <property type="component" value="Unassembled WGS sequence"/>
</dbReference>
<name>A0A1G5PMI0_9RHOB</name>
<protein>
    <submittedName>
        <fullName evidence="1">Uncharacterized protein</fullName>
    </submittedName>
</protein>
<accession>A0A1G5PMI0</accession>
<dbReference type="EMBL" id="FMWG01000001">
    <property type="protein sequence ID" value="SCZ50735.1"/>
    <property type="molecule type" value="Genomic_DNA"/>
</dbReference>
<gene>
    <name evidence="1" type="ORF">SAMN04488118_101346</name>
</gene>
<evidence type="ECO:0000313" key="1">
    <source>
        <dbReference type="EMBL" id="SCZ50735.1"/>
    </source>
</evidence>
<dbReference type="OrthoDB" id="7783360at2"/>
<dbReference type="Gene3D" id="3.40.50.1110">
    <property type="entry name" value="SGNH hydrolase"/>
    <property type="match status" value="1"/>
</dbReference>
<dbReference type="RefSeq" id="WP_090215226.1">
    <property type="nucleotide sequence ID" value="NZ_FMWG01000001.1"/>
</dbReference>
<evidence type="ECO:0000313" key="2">
    <source>
        <dbReference type="Proteomes" id="UP000198767"/>
    </source>
</evidence>
<proteinExistence type="predicted"/>